<dbReference type="PRINTS" id="PR00335">
    <property type="entry name" value="KUPTAKETRKA"/>
</dbReference>
<dbReference type="GO" id="GO:0015079">
    <property type="term" value="F:potassium ion transmembrane transporter activity"/>
    <property type="evidence" value="ECO:0007669"/>
    <property type="project" value="InterPro"/>
</dbReference>
<dbReference type="PANTHER" id="PTHR43833">
    <property type="entry name" value="POTASSIUM CHANNEL PROTEIN 2-RELATED-RELATED"/>
    <property type="match status" value="1"/>
</dbReference>
<dbReference type="Pfam" id="PF02080">
    <property type="entry name" value="TrkA_C"/>
    <property type="match status" value="1"/>
</dbReference>
<dbReference type="InterPro" id="IPR003148">
    <property type="entry name" value="RCK_N"/>
</dbReference>
<keyword evidence="2" id="KW-0813">Transport</keyword>
<proteinExistence type="predicted"/>
<organism evidence="9 10">
    <name type="scientific">Algoriella xinjiangensis</name>
    <dbReference type="NCBI Taxonomy" id="684065"/>
    <lineage>
        <taxon>Bacteria</taxon>
        <taxon>Pseudomonadati</taxon>
        <taxon>Bacteroidota</taxon>
        <taxon>Flavobacteriia</taxon>
        <taxon>Flavobacteriales</taxon>
        <taxon>Weeksellaceae</taxon>
        <taxon>Algoriella</taxon>
    </lineage>
</organism>
<dbReference type="PROSITE" id="PS51201">
    <property type="entry name" value="RCK_N"/>
    <property type="match status" value="2"/>
</dbReference>
<dbReference type="Gene3D" id="3.30.70.1450">
    <property type="entry name" value="Regulator of K+ conductance, C-terminal domain"/>
    <property type="match status" value="2"/>
</dbReference>
<dbReference type="Proteomes" id="UP000199149">
    <property type="component" value="Unassembled WGS sequence"/>
</dbReference>
<evidence type="ECO:0000256" key="4">
    <source>
        <dbReference type="ARBA" id="ARBA00022958"/>
    </source>
</evidence>
<dbReference type="EMBL" id="FOUZ01000001">
    <property type="protein sequence ID" value="SFM65762.1"/>
    <property type="molecule type" value="Genomic_DNA"/>
</dbReference>
<feature type="domain" description="RCK N-terminal" evidence="7">
    <location>
        <begin position="238"/>
        <end position="356"/>
    </location>
</feature>
<feature type="domain" description="RCK N-terminal" evidence="7">
    <location>
        <begin position="1"/>
        <end position="121"/>
    </location>
</feature>
<evidence type="ECO:0000313" key="9">
    <source>
        <dbReference type="EMBL" id="SFM65762.1"/>
    </source>
</evidence>
<dbReference type="InterPro" id="IPR050721">
    <property type="entry name" value="Trk_Ktr_HKT_K-transport"/>
</dbReference>
<evidence type="ECO:0000313" key="10">
    <source>
        <dbReference type="Proteomes" id="UP000199149"/>
    </source>
</evidence>
<dbReference type="OrthoDB" id="9775180at2"/>
<dbReference type="SUPFAM" id="SSF116726">
    <property type="entry name" value="TrkA C-terminal domain-like"/>
    <property type="match status" value="1"/>
</dbReference>
<evidence type="ECO:0000256" key="5">
    <source>
        <dbReference type="ARBA" id="ARBA00023027"/>
    </source>
</evidence>
<dbReference type="Pfam" id="PF02254">
    <property type="entry name" value="TrkA_N"/>
    <property type="match status" value="2"/>
</dbReference>
<dbReference type="NCBIfam" id="NF007039">
    <property type="entry name" value="PRK09496.3-2"/>
    <property type="match status" value="1"/>
</dbReference>
<protein>
    <recommendedName>
        <fullName evidence="1">Trk system potassium uptake protein TrkA</fullName>
    </recommendedName>
</protein>
<keyword evidence="3" id="KW-0633">Potassium transport</keyword>
<dbReference type="STRING" id="684065.SAMN05421738_101278"/>
<keyword evidence="4" id="KW-0630">Potassium</keyword>
<evidence type="ECO:0000256" key="1">
    <source>
        <dbReference type="ARBA" id="ARBA00017378"/>
    </source>
</evidence>
<evidence type="ECO:0000259" key="7">
    <source>
        <dbReference type="PROSITE" id="PS51201"/>
    </source>
</evidence>
<evidence type="ECO:0000256" key="2">
    <source>
        <dbReference type="ARBA" id="ARBA00022448"/>
    </source>
</evidence>
<dbReference type="Gene3D" id="3.40.50.720">
    <property type="entry name" value="NAD(P)-binding Rossmann-like Domain"/>
    <property type="match status" value="2"/>
</dbReference>
<feature type="domain" description="RCK C-terminal" evidence="8">
    <location>
        <begin position="375"/>
        <end position="455"/>
    </location>
</feature>
<dbReference type="SUPFAM" id="SSF51735">
    <property type="entry name" value="NAD(P)-binding Rossmann-fold domains"/>
    <property type="match status" value="2"/>
</dbReference>
<dbReference type="AlphaFoldDB" id="A0A1I4SMV4"/>
<dbReference type="NCBIfam" id="NF007031">
    <property type="entry name" value="PRK09496.1-2"/>
    <property type="match status" value="1"/>
</dbReference>
<dbReference type="InterPro" id="IPR036291">
    <property type="entry name" value="NAD(P)-bd_dom_sf"/>
</dbReference>
<dbReference type="GO" id="GO:0005886">
    <property type="term" value="C:plasma membrane"/>
    <property type="evidence" value="ECO:0007669"/>
    <property type="project" value="InterPro"/>
</dbReference>
<evidence type="ECO:0000259" key="8">
    <source>
        <dbReference type="PROSITE" id="PS51202"/>
    </source>
</evidence>
<reference evidence="10" key="1">
    <citation type="submission" date="2016-10" db="EMBL/GenBank/DDBJ databases">
        <authorList>
            <person name="Varghese N."/>
            <person name="Submissions S."/>
        </authorList>
    </citation>
    <scope>NUCLEOTIDE SEQUENCE [LARGE SCALE GENOMIC DNA]</scope>
    <source>
        <strain evidence="10">XJ109</strain>
    </source>
</reference>
<accession>A0A1I4SMV4</accession>
<dbReference type="InterPro" id="IPR006036">
    <property type="entry name" value="K_uptake_TrkA"/>
</dbReference>
<evidence type="ECO:0000256" key="6">
    <source>
        <dbReference type="ARBA" id="ARBA00023065"/>
    </source>
</evidence>
<keyword evidence="5" id="KW-0520">NAD</keyword>
<sequence>MKIIIGGAGEVGFHLAKLLSNEMNDIVIMDMDKEKLAMIENSLDVMAYRGDITSFKALREVGVDEADMFISVTHLQNTNITSASIAKDLGAKRTLARISNPEFLHKENQLWVQGMGIDALISPEKLAADEIYSLVQQSAFNAMHPFANGQLFMVGTVLDKDCKILDKKYKDMYITAKGGDENLLIPIAIIRSNERGEYKTIIPEPDTDFRIDDHVYFIVKKSGILEIYKILGKKQEYFKNVIVLGGGSIGVKTSKLLKENKHNVKLLEINRNKAFDLADELNNILIINGDGRDGELLTEEGISDSDAFIAVTGSSETNIMSCLLAKSKGVKKTIALVENIDYIHLSHEVGINAFINKKLLTADSIFRYIRQGSVIDVTGISDLDAEVLEFKIHEDSEIAYKNVHDFPFKNGAIIAGIVRRNDGFIPTKDFVIEPNDHVVVFSQANLIPKVTKYFK</sequence>
<dbReference type="InterPro" id="IPR006037">
    <property type="entry name" value="RCK_C"/>
</dbReference>
<dbReference type="PANTHER" id="PTHR43833:SF5">
    <property type="entry name" value="TRK SYSTEM POTASSIUM UPTAKE PROTEIN TRKA"/>
    <property type="match status" value="1"/>
</dbReference>
<dbReference type="InterPro" id="IPR036721">
    <property type="entry name" value="RCK_C_sf"/>
</dbReference>
<dbReference type="NCBIfam" id="NF007038">
    <property type="entry name" value="PRK09496.2-6"/>
    <property type="match status" value="1"/>
</dbReference>
<gene>
    <name evidence="9" type="ORF">SAMN05421738_101278</name>
</gene>
<keyword evidence="10" id="KW-1185">Reference proteome</keyword>
<keyword evidence="6" id="KW-0406">Ion transport</keyword>
<name>A0A1I4SMV4_9FLAO</name>
<dbReference type="PROSITE" id="PS51202">
    <property type="entry name" value="RCK_C"/>
    <property type="match status" value="1"/>
</dbReference>
<evidence type="ECO:0000256" key="3">
    <source>
        <dbReference type="ARBA" id="ARBA00022538"/>
    </source>
</evidence>
<dbReference type="RefSeq" id="WP_092905790.1">
    <property type="nucleotide sequence ID" value="NZ_FOUZ01000001.1"/>
</dbReference>